<evidence type="ECO:0000256" key="5">
    <source>
        <dbReference type="ARBA" id="ARBA00023004"/>
    </source>
</evidence>
<keyword evidence="1" id="KW-0004">4Fe-4S</keyword>
<dbReference type="NCBIfam" id="TIGR02435">
    <property type="entry name" value="CobG"/>
    <property type="match status" value="1"/>
</dbReference>
<keyword evidence="2" id="KW-0349">Heme</keyword>
<accession>A0ABP3IDP6</accession>
<dbReference type="PANTHER" id="PTHR32439:SF9">
    <property type="entry name" value="BLR3264 PROTEIN"/>
    <property type="match status" value="1"/>
</dbReference>
<keyword evidence="6" id="KW-0411">Iron-sulfur</keyword>
<keyword evidence="10" id="KW-1185">Reference proteome</keyword>
<feature type="compositionally biased region" description="Pro residues" evidence="7">
    <location>
        <begin position="7"/>
        <end position="22"/>
    </location>
</feature>
<keyword evidence="3" id="KW-0479">Metal-binding</keyword>
<dbReference type="Pfam" id="PF03460">
    <property type="entry name" value="NIR_SIR_ferr"/>
    <property type="match status" value="2"/>
</dbReference>
<proteinExistence type="predicted"/>
<dbReference type="Gene3D" id="3.90.480.10">
    <property type="entry name" value="Sulfite Reductase Hemoprotein,Domain 2"/>
    <property type="match status" value="2"/>
</dbReference>
<feature type="region of interest" description="Disordered" evidence="7">
    <location>
        <begin position="1"/>
        <end position="32"/>
    </location>
</feature>
<evidence type="ECO:0000256" key="1">
    <source>
        <dbReference type="ARBA" id="ARBA00022485"/>
    </source>
</evidence>
<evidence type="ECO:0000256" key="6">
    <source>
        <dbReference type="ARBA" id="ARBA00023014"/>
    </source>
</evidence>
<reference evidence="10" key="1">
    <citation type="journal article" date="2019" name="Int. J. Syst. Evol. Microbiol.">
        <title>The Global Catalogue of Microorganisms (GCM) 10K type strain sequencing project: providing services to taxonomists for standard genome sequencing and annotation.</title>
        <authorList>
            <consortium name="The Broad Institute Genomics Platform"/>
            <consortium name="The Broad Institute Genome Sequencing Center for Infectious Disease"/>
            <person name="Wu L."/>
            <person name="Ma J."/>
        </authorList>
    </citation>
    <scope>NUCLEOTIDE SEQUENCE [LARGE SCALE GENOMIC DNA]</scope>
    <source>
        <strain evidence="10">JCM 4788</strain>
    </source>
</reference>
<dbReference type="PANTHER" id="PTHR32439">
    <property type="entry name" value="FERREDOXIN--NITRITE REDUCTASE, CHLOROPLASTIC"/>
    <property type="match status" value="1"/>
</dbReference>
<keyword evidence="4" id="KW-0560">Oxidoreductase</keyword>
<dbReference type="SUPFAM" id="SSF55124">
    <property type="entry name" value="Nitrite/Sulfite reductase N-terminal domain-like"/>
    <property type="match status" value="2"/>
</dbReference>
<sequence>MLAAMPAPTPSPGESPAEPPAPGTGRDRGDACPGALRLHSADDGFLARVRLPGGILTGRQADELSALAEEMGDGHLDLTSRGNVQLRGLAATCGGGLGGRLRAAGLLPSDRHERVRNVVASPLSGLDGNGRADTRTWARALDALLCADPAVTALSGRFLFGLDDGRGDIIALAPDVTLIATAGGAVLRCGDDPDGLRVDGADAPRAALLAALHFLDAVRRLGTGSWRVRELPPGSRAGLAGRLAAAGIPAVPVPFPPGTAPEPPAPGPVPGPDGRTALSVGAPLGRLTVAQWRLLARTAAEHGDGELRVTPWRGVVVPGLAAAHAEARLAELAAAGLVTDAASPWHRAGACAGRPGCAKSLADVRADAGAALAGARPSRTETLPVYWSGCERRCGRPGGGRWVDVLATDDGYRVAVRDEGREMPGSVRPVAPGGGLPATVAAARTVTT</sequence>
<organism evidence="9 10">
    <name type="scientific">Streptomyces luteireticuli</name>
    <dbReference type="NCBI Taxonomy" id="173858"/>
    <lineage>
        <taxon>Bacteria</taxon>
        <taxon>Bacillati</taxon>
        <taxon>Actinomycetota</taxon>
        <taxon>Actinomycetes</taxon>
        <taxon>Kitasatosporales</taxon>
        <taxon>Streptomycetaceae</taxon>
        <taxon>Streptomyces</taxon>
    </lineage>
</organism>
<keyword evidence="5" id="KW-0408">Iron</keyword>
<dbReference type="SUPFAM" id="SSF56014">
    <property type="entry name" value="Nitrite and sulphite reductase 4Fe-4S domain-like"/>
    <property type="match status" value="1"/>
</dbReference>
<dbReference type="Proteomes" id="UP001500879">
    <property type="component" value="Unassembled WGS sequence"/>
</dbReference>
<gene>
    <name evidence="9" type="ORF">GCM10010357_19640</name>
</gene>
<name>A0ABP3IDP6_9ACTN</name>
<dbReference type="InterPro" id="IPR051329">
    <property type="entry name" value="NIR_SIR_4Fe-4S"/>
</dbReference>
<evidence type="ECO:0000256" key="2">
    <source>
        <dbReference type="ARBA" id="ARBA00022617"/>
    </source>
</evidence>
<dbReference type="InterPro" id="IPR036136">
    <property type="entry name" value="Nit/Sulf_reduc_fer-like_dom_sf"/>
</dbReference>
<evidence type="ECO:0000313" key="10">
    <source>
        <dbReference type="Proteomes" id="UP001500879"/>
    </source>
</evidence>
<evidence type="ECO:0000256" key="7">
    <source>
        <dbReference type="SAM" id="MobiDB-lite"/>
    </source>
</evidence>
<evidence type="ECO:0000313" key="9">
    <source>
        <dbReference type="EMBL" id="GAA0398584.1"/>
    </source>
</evidence>
<feature type="domain" description="Nitrite/Sulfite reductase ferredoxin-like" evidence="8">
    <location>
        <begin position="42"/>
        <end position="90"/>
    </location>
</feature>
<feature type="domain" description="Nitrite/Sulfite reductase ferredoxin-like" evidence="8">
    <location>
        <begin position="272"/>
        <end position="335"/>
    </location>
</feature>
<dbReference type="InterPro" id="IPR005117">
    <property type="entry name" value="NiRdtase/SiRdtase_haem-b_fer"/>
</dbReference>
<evidence type="ECO:0000256" key="4">
    <source>
        <dbReference type="ARBA" id="ARBA00023002"/>
    </source>
</evidence>
<evidence type="ECO:0000256" key="3">
    <source>
        <dbReference type="ARBA" id="ARBA00022723"/>
    </source>
</evidence>
<comment type="caution">
    <text evidence="9">The sequence shown here is derived from an EMBL/GenBank/DDBJ whole genome shotgun (WGS) entry which is preliminary data.</text>
</comment>
<evidence type="ECO:0000259" key="8">
    <source>
        <dbReference type="Pfam" id="PF03460"/>
    </source>
</evidence>
<dbReference type="EMBL" id="BAAABX010000019">
    <property type="protein sequence ID" value="GAA0398584.1"/>
    <property type="molecule type" value="Genomic_DNA"/>
</dbReference>
<protein>
    <submittedName>
        <fullName evidence="9">Nitrite/sulfite reductase</fullName>
    </submittedName>
</protein>
<dbReference type="InterPro" id="IPR045854">
    <property type="entry name" value="NO2/SO3_Rdtase_4Fe4S_sf"/>
</dbReference>
<dbReference type="InterPro" id="IPR012798">
    <property type="entry name" value="Cbl_synth_CobG-like"/>
</dbReference>
<dbReference type="Gene3D" id="3.30.413.10">
    <property type="entry name" value="Sulfite Reductase Hemoprotein, domain 1"/>
    <property type="match status" value="1"/>
</dbReference>